<dbReference type="SMART" id="SM00342">
    <property type="entry name" value="HTH_ARAC"/>
    <property type="match status" value="1"/>
</dbReference>
<dbReference type="SUPFAM" id="SSF46689">
    <property type="entry name" value="Homeodomain-like"/>
    <property type="match status" value="1"/>
</dbReference>
<dbReference type="CDD" id="cd17536">
    <property type="entry name" value="REC_YesN-like"/>
    <property type="match status" value="1"/>
</dbReference>
<reference evidence="9 12" key="2">
    <citation type="submission" date="2019-09" db="EMBL/GenBank/DDBJ databases">
        <title>Draft genome sequencing of Hungatella hathewayi 123Y-2.</title>
        <authorList>
            <person name="Lv Q."/>
            <person name="Li S."/>
        </authorList>
    </citation>
    <scope>NUCLEOTIDE SEQUENCE [LARGE SCALE GENOMIC DNA]</scope>
    <source>
        <strain evidence="9 12">123Y-2</strain>
    </source>
</reference>
<gene>
    <name evidence="10" type="ORF">DXD79_08220</name>
    <name evidence="9" type="ORF">GNE07_06750</name>
</gene>
<feature type="domain" description="Response regulatory" evidence="8">
    <location>
        <begin position="3"/>
        <end position="120"/>
    </location>
</feature>
<feature type="domain" description="HTH araC/xylS-type" evidence="7">
    <location>
        <begin position="231"/>
        <end position="329"/>
    </location>
</feature>
<dbReference type="InterPro" id="IPR020449">
    <property type="entry name" value="Tscrpt_reg_AraC-type_HTH"/>
</dbReference>
<keyword evidence="2" id="KW-0805">Transcription regulation</keyword>
<keyword evidence="6" id="KW-0597">Phosphoprotein</keyword>
<evidence type="ECO:0000313" key="12">
    <source>
        <dbReference type="Proteomes" id="UP000434223"/>
    </source>
</evidence>
<organism evidence="9 12">
    <name type="scientific">Hungatella hathewayi</name>
    <dbReference type="NCBI Taxonomy" id="154046"/>
    <lineage>
        <taxon>Bacteria</taxon>
        <taxon>Bacillati</taxon>
        <taxon>Bacillota</taxon>
        <taxon>Clostridia</taxon>
        <taxon>Lachnospirales</taxon>
        <taxon>Lachnospiraceae</taxon>
        <taxon>Hungatella</taxon>
    </lineage>
</organism>
<dbReference type="Pfam" id="PF00072">
    <property type="entry name" value="Response_reg"/>
    <property type="match status" value="1"/>
</dbReference>
<dbReference type="PROSITE" id="PS50110">
    <property type="entry name" value="RESPONSE_REGULATORY"/>
    <property type="match status" value="1"/>
</dbReference>
<proteinExistence type="predicted"/>
<evidence type="ECO:0000256" key="1">
    <source>
        <dbReference type="ARBA" id="ARBA00018672"/>
    </source>
</evidence>
<evidence type="ECO:0000259" key="8">
    <source>
        <dbReference type="PROSITE" id="PS50110"/>
    </source>
</evidence>
<dbReference type="PRINTS" id="PR00032">
    <property type="entry name" value="HTHARAC"/>
</dbReference>
<dbReference type="Gene3D" id="1.10.10.60">
    <property type="entry name" value="Homeodomain-like"/>
    <property type="match status" value="2"/>
</dbReference>
<evidence type="ECO:0000313" key="9">
    <source>
        <dbReference type="EMBL" id="MUB62757.1"/>
    </source>
</evidence>
<dbReference type="OrthoDB" id="9794370at2"/>
<dbReference type="PANTHER" id="PTHR43280:SF2">
    <property type="entry name" value="HTH-TYPE TRANSCRIPTIONAL REGULATOR EXSA"/>
    <property type="match status" value="1"/>
</dbReference>
<evidence type="ECO:0000313" key="10">
    <source>
        <dbReference type="EMBL" id="RGJ05985.1"/>
    </source>
</evidence>
<dbReference type="InterPro" id="IPR011006">
    <property type="entry name" value="CheY-like_superfamily"/>
</dbReference>
<comment type="caution">
    <text evidence="9">The sequence shown here is derived from an EMBL/GenBank/DDBJ whole genome shotgun (WGS) entry which is preliminary data.</text>
</comment>
<evidence type="ECO:0000256" key="2">
    <source>
        <dbReference type="ARBA" id="ARBA00023015"/>
    </source>
</evidence>
<dbReference type="Proteomes" id="UP000263014">
    <property type="component" value="Unassembled WGS sequence"/>
</dbReference>
<dbReference type="SUPFAM" id="SSF52172">
    <property type="entry name" value="CheY-like"/>
    <property type="match status" value="1"/>
</dbReference>
<comment type="function">
    <text evidence="5">May play the central regulatory role in sporulation. It may be an element of the effector pathway responsible for the activation of sporulation genes in response to nutritional stress. Spo0A may act in concert with spo0H (a sigma factor) to control the expression of some genes that are critical to the sporulation process.</text>
</comment>
<dbReference type="Proteomes" id="UP000434223">
    <property type="component" value="Unassembled WGS sequence"/>
</dbReference>
<dbReference type="InterPro" id="IPR009057">
    <property type="entry name" value="Homeodomain-like_sf"/>
</dbReference>
<dbReference type="GeneID" id="93150229"/>
<dbReference type="GO" id="GO:0043565">
    <property type="term" value="F:sequence-specific DNA binding"/>
    <property type="evidence" value="ECO:0007669"/>
    <property type="project" value="InterPro"/>
</dbReference>
<dbReference type="InterPro" id="IPR018060">
    <property type="entry name" value="HTH_AraC"/>
</dbReference>
<dbReference type="PROSITE" id="PS00041">
    <property type="entry name" value="HTH_ARAC_FAMILY_1"/>
    <property type="match status" value="1"/>
</dbReference>
<accession>A0A174VBM1</accession>
<evidence type="ECO:0000256" key="3">
    <source>
        <dbReference type="ARBA" id="ARBA00023125"/>
    </source>
</evidence>
<dbReference type="SMART" id="SM00448">
    <property type="entry name" value="REC"/>
    <property type="match status" value="1"/>
</dbReference>
<keyword evidence="4" id="KW-0804">Transcription</keyword>
<feature type="modified residue" description="4-aspartylphosphate" evidence="6">
    <location>
        <position position="55"/>
    </location>
</feature>
<dbReference type="RefSeq" id="WP_055650816.1">
    <property type="nucleotide sequence ID" value="NZ_CABJBJ010000037.1"/>
</dbReference>
<dbReference type="PROSITE" id="PS01124">
    <property type="entry name" value="HTH_ARAC_FAMILY_2"/>
    <property type="match status" value="1"/>
</dbReference>
<dbReference type="AlphaFoldDB" id="A0A174VBM1"/>
<keyword evidence="3 10" id="KW-0238">DNA-binding</keyword>
<dbReference type="PANTHER" id="PTHR43280">
    <property type="entry name" value="ARAC-FAMILY TRANSCRIPTIONAL REGULATOR"/>
    <property type="match status" value="1"/>
</dbReference>
<protein>
    <recommendedName>
        <fullName evidence="1">Stage 0 sporulation protein A homolog</fullName>
    </recommendedName>
</protein>
<evidence type="ECO:0000256" key="5">
    <source>
        <dbReference type="ARBA" id="ARBA00024867"/>
    </source>
</evidence>
<dbReference type="GO" id="GO:0000160">
    <property type="term" value="P:phosphorelay signal transduction system"/>
    <property type="evidence" value="ECO:0007669"/>
    <property type="project" value="InterPro"/>
</dbReference>
<name>A0A174VBM1_9FIRM</name>
<evidence type="ECO:0000259" key="7">
    <source>
        <dbReference type="PROSITE" id="PS01124"/>
    </source>
</evidence>
<dbReference type="EMBL" id="QSON01000003">
    <property type="protein sequence ID" value="RGJ05985.1"/>
    <property type="molecule type" value="Genomic_DNA"/>
</dbReference>
<evidence type="ECO:0000256" key="6">
    <source>
        <dbReference type="PROSITE-ProRule" id="PRU00169"/>
    </source>
</evidence>
<sequence length="333" mass="38806">MYRILFVEDDEAIRFLVSKYHFWKQSDFSVAGEAGNGKEALALMAQKTYDVVITDIRMPVMDGLELCRQMKRRGYEMPVILASTYSDFAYAKEGMRLGALEYIEKPYSCEKMEEALEIARNYLEQNGDRQTEMLYHKLLEVTETTGGIAAEIIKGEELRFQGQTLKVRATLEKQLELVLEYMGKQAPWIPVLDKMDVCIGERVLTDVERVLQELRYLIDRYHLEKPDSMMVRITTIISESVLQEHIQDIVAEEMGFSKDYLAKQFRGKIGITMSEYCMRVKMEYAKRLLKDTNKKVYEIGEELGYTTVDYFTRLFKNYTGCTPAYYRKYGDVV</sequence>
<dbReference type="EMBL" id="WNME01000003">
    <property type="protein sequence ID" value="MUB62757.1"/>
    <property type="molecule type" value="Genomic_DNA"/>
</dbReference>
<dbReference type="InterPro" id="IPR018062">
    <property type="entry name" value="HTH_AraC-typ_CS"/>
</dbReference>
<dbReference type="GO" id="GO:0003700">
    <property type="term" value="F:DNA-binding transcription factor activity"/>
    <property type="evidence" value="ECO:0007669"/>
    <property type="project" value="InterPro"/>
</dbReference>
<dbReference type="InterPro" id="IPR001789">
    <property type="entry name" value="Sig_transdc_resp-reg_receiver"/>
</dbReference>
<dbReference type="Pfam" id="PF12833">
    <property type="entry name" value="HTH_18"/>
    <property type="match status" value="1"/>
</dbReference>
<dbReference type="Gene3D" id="3.40.50.2300">
    <property type="match status" value="1"/>
</dbReference>
<evidence type="ECO:0000256" key="4">
    <source>
        <dbReference type="ARBA" id="ARBA00023163"/>
    </source>
</evidence>
<evidence type="ECO:0000313" key="11">
    <source>
        <dbReference type="Proteomes" id="UP000263014"/>
    </source>
</evidence>
<reference evidence="10 11" key="1">
    <citation type="submission" date="2018-08" db="EMBL/GenBank/DDBJ databases">
        <title>A genome reference for cultivated species of the human gut microbiota.</title>
        <authorList>
            <person name="Zou Y."/>
            <person name="Xue W."/>
            <person name="Luo G."/>
        </authorList>
    </citation>
    <scope>NUCLEOTIDE SEQUENCE [LARGE SCALE GENOMIC DNA]</scope>
    <source>
        <strain evidence="10 11">TM09-12</strain>
    </source>
</reference>